<protein>
    <submittedName>
        <fullName evidence="1">Putative secreted protein</fullName>
    </submittedName>
</protein>
<proteinExistence type="predicted"/>
<dbReference type="EMBL" id="GHJT01009117">
    <property type="protein sequence ID" value="MOY43088.1"/>
    <property type="molecule type" value="Transcribed_RNA"/>
</dbReference>
<evidence type="ECO:0000313" key="1">
    <source>
        <dbReference type="EMBL" id="MOY43088.1"/>
    </source>
</evidence>
<reference evidence="1" key="1">
    <citation type="submission" date="2019-04" db="EMBL/GenBank/DDBJ databases">
        <title>An insight into the mialome of Ixodes scapularis.</title>
        <authorList>
            <person name="Ribeiro J.M."/>
            <person name="Mather T.N."/>
            <person name="Karim S."/>
        </authorList>
    </citation>
    <scope>NUCLEOTIDE SEQUENCE</scope>
</reference>
<accession>A0A4D5S0R2</accession>
<sequence>MRSSSNAWAAAVPNSSAAWNACHSLAPWTASAAAAALQASTVRGTRNAFAGASAFSSPSSPCLRLERISRPLRTSLKRVNCY</sequence>
<organism evidence="1">
    <name type="scientific">Ixodes scapularis</name>
    <name type="common">Black-legged tick</name>
    <name type="synonym">Deer tick</name>
    <dbReference type="NCBI Taxonomy" id="6945"/>
    <lineage>
        <taxon>Eukaryota</taxon>
        <taxon>Metazoa</taxon>
        <taxon>Ecdysozoa</taxon>
        <taxon>Arthropoda</taxon>
        <taxon>Chelicerata</taxon>
        <taxon>Arachnida</taxon>
        <taxon>Acari</taxon>
        <taxon>Parasitiformes</taxon>
        <taxon>Ixodida</taxon>
        <taxon>Ixodoidea</taxon>
        <taxon>Ixodidae</taxon>
        <taxon>Ixodinae</taxon>
        <taxon>Ixodes</taxon>
    </lineage>
</organism>
<name>A0A4D5S0R2_IXOSC</name>
<dbReference type="AlphaFoldDB" id="A0A4D5S0R2"/>